<organism evidence="1 2">
    <name type="scientific">Protea cynaroides</name>
    <dbReference type="NCBI Taxonomy" id="273540"/>
    <lineage>
        <taxon>Eukaryota</taxon>
        <taxon>Viridiplantae</taxon>
        <taxon>Streptophyta</taxon>
        <taxon>Embryophyta</taxon>
        <taxon>Tracheophyta</taxon>
        <taxon>Spermatophyta</taxon>
        <taxon>Magnoliopsida</taxon>
        <taxon>Proteales</taxon>
        <taxon>Proteaceae</taxon>
        <taxon>Protea</taxon>
    </lineage>
</organism>
<evidence type="ECO:0000313" key="2">
    <source>
        <dbReference type="Proteomes" id="UP001141806"/>
    </source>
</evidence>
<evidence type="ECO:0000313" key="1">
    <source>
        <dbReference type="EMBL" id="KAJ4956842.1"/>
    </source>
</evidence>
<sequence length="105" mass="11576">MDVVERIAGVKTVQENASAPQSMVAILVGLKFGKWEYFPGICHCCGAVDMHLRAIGDKVVSIEYIFWRPWPLCRCQLGLPSPCSVGLFFLNGYNTLPSTITSVEP</sequence>
<accession>A0A9Q0GYY7</accession>
<keyword evidence="2" id="KW-1185">Reference proteome</keyword>
<dbReference type="EMBL" id="JAMYWD010000011">
    <property type="protein sequence ID" value="KAJ4956842.1"/>
    <property type="molecule type" value="Genomic_DNA"/>
</dbReference>
<protein>
    <submittedName>
        <fullName evidence="1">Uncharacterized protein</fullName>
    </submittedName>
</protein>
<reference evidence="1" key="1">
    <citation type="journal article" date="2023" name="Plant J.">
        <title>The genome of the king protea, Protea cynaroides.</title>
        <authorList>
            <person name="Chang J."/>
            <person name="Duong T.A."/>
            <person name="Schoeman C."/>
            <person name="Ma X."/>
            <person name="Roodt D."/>
            <person name="Barker N."/>
            <person name="Li Z."/>
            <person name="Van de Peer Y."/>
            <person name="Mizrachi E."/>
        </authorList>
    </citation>
    <scope>NUCLEOTIDE SEQUENCE</scope>
    <source>
        <tissue evidence="1">Young leaves</tissue>
    </source>
</reference>
<name>A0A9Q0GYY7_9MAGN</name>
<gene>
    <name evidence="1" type="ORF">NE237_013625</name>
</gene>
<dbReference type="Proteomes" id="UP001141806">
    <property type="component" value="Unassembled WGS sequence"/>
</dbReference>
<comment type="caution">
    <text evidence="1">The sequence shown here is derived from an EMBL/GenBank/DDBJ whole genome shotgun (WGS) entry which is preliminary data.</text>
</comment>
<proteinExistence type="predicted"/>
<dbReference type="AlphaFoldDB" id="A0A9Q0GYY7"/>